<reference evidence="1" key="1">
    <citation type="submission" date="2022-10" db="EMBL/GenBank/DDBJ databases">
        <title>The complete genomes of actinobacterial strains from the NBC collection.</title>
        <authorList>
            <person name="Joergensen T.S."/>
            <person name="Alvarez Arevalo M."/>
            <person name="Sterndorff E.B."/>
            <person name="Faurdal D."/>
            <person name="Vuksanovic O."/>
            <person name="Mourched A.-S."/>
            <person name="Charusanti P."/>
            <person name="Shaw S."/>
            <person name="Blin K."/>
            <person name="Weber T."/>
        </authorList>
    </citation>
    <scope>NUCLEOTIDE SEQUENCE [LARGE SCALE GENOMIC DNA]</scope>
    <source>
        <strain evidence="1">NBC 01686</strain>
        <plasmid evidence="1">unnamed1</plasmid>
    </source>
</reference>
<geneLocation type="plasmid" evidence="1">
    <name>unnamed1</name>
</geneLocation>
<organism evidence="1">
    <name type="scientific">Streptomyces althioticus</name>
    <dbReference type="NCBI Taxonomy" id="83380"/>
    <lineage>
        <taxon>Bacteria</taxon>
        <taxon>Bacillati</taxon>
        <taxon>Actinomycetota</taxon>
        <taxon>Actinomycetes</taxon>
        <taxon>Kitasatosporales</taxon>
        <taxon>Streptomycetaceae</taxon>
        <taxon>Streptomyces</taxon>
        <taxon>Streptomyces althioticus group</taxon>
    </lineage>
</organism>
<evidence type="ECO:0000313" key="1">
    <source>
        <dbReference type="EMBL" id="WUU58531.1"/>
    </source>
</evidence>
<name>A0ABZ1YJK5_9ACTN</name>
<proteinExistence type="predicted"/>
<protein>
    <submittedName>
        <fullName evidence="1">Uncharacterized protein</fullName>
    </submittedName>
</protein>
<accession>A0ABZ1YJK5</accession>
<dbReference type="RefSeq" id="WP_266477717.1">
    <property type="nucleotide sequence ID" value="NZ_CP109208.1"/>
</dbReference>
<sequence length="317" mass="35156">MISNILEAPLAPVADLDDAEEAVRPVARSMVRLLGVTVRAQFPDAAYLVLQRSTEDEEVYLVAVRNAEGMDLWDFPTDTPACYRPFPSPVPPELAELWGDLDPQRPDSIESLAQRIDAVLGIDVVPKSAMHPGEEKMERTPLGIPLLDAEVPEWPITWPRFVATVERLRAEGRALARLIADTLNRQFDGAAAYLVLEESDSRDFMGMQRIHDGDGGTLFEFGDDDASLPALPDDSPLAAAWGHMDPAHPWTPSRAIQQLYRLGFTFDWTPDHLPSDDAPSEEQCLLLSPAARPSWWGLIDEESETLLRPYSAPCPHS</sequence>
<dbReference type="EMBL" id="CP109208">
    <property type="protein sequence ID" value="WUU58531.1"/>
    <property type="molecule type" value="Genomic_DNA"/>
</dbReference>
<keyword evidence="1" id="KW-0614">Plasmid</keyword>
<gene>
    <name evidence="1" type="ORF">OIE82_35730</name>
</gene>